<keyword evidence="2" id="KW-1185">Reference proteome</keyword>
<evidence type="ECO:0000313" key="1">
    <source>
        <dbReference type="EMBL" id="CAG8699594.1"/>
    </source>
</evidence>
<proteinExistence type="predicted"/>
<reference evidence="1 2" key="1">
    <citation type="submission" date="2021-06" db="EMBL/GenBank/DDBJ databases">
        <authorList>
            <person name="Kallberg Y."/>
            <person name="Tangrot J."/>
            <person name="Rosling A."/>
        </authorList>
    </citation>
    <scope>NUCLEOTIDE SEQUENCE [LARGE SCALE GENOMIC DNA]</scope>
    <source>
        <strain evidence="1 2">120-4 pot B 10/14</strain>
    </source>
</reference>
<accession>A0ABN7UY04</accession>
<dbReference type="EMBL" id="CAJVQB010007233">
    <property type="protein sequence ID" value="CAG8699594.1"/>
    <property type="molecule type" value="Genomic_DNA"/>
</dbReference>
<name>A0ABN7UY04_GIGMA</name>
<gene>
    <name evidence="1" type="ORF">GMARGA_LOCUS12036</name>
</gene>
<dbReference type="Proteomes" id="UP000789901">
    <property type="component" value="Unassembled WGS sequence"/>
</dbReference>
<evidence type="ECO:0000313" key="2">
    <source>
        <dbReference type="Proteomes" id="UP000789901"/>
    </source>
</evidence>
<sequence>MSETNANANNVGNDRNFQQNADFIKDITEGINPISTTQNIEIFQQTPFSVEELLVGFSSN</sequence>
<comment type="caution">
    <text evidence="1">The sequence shown here is derived from an EMBL/GenBank/DDBJ whole genome shotgun (WGS) entry which is preliminary data.</text>
</comment>
<protein>
    <submittedName>
        <fullName evidence="1">44048_t:CDS:1</fullName>
    </submittedName>
</protein>
<organism evidence="1 2">
    <name type="scientific">Gigaspora margarita</name>
    <dbReference type="NCBI Taxonomy" id="4874"/>
    <lineage>
        <taxon>Eukaryota</taxon>
        <taxon>Fungi</taxon>
        <taxon>Fungi incertae sedis</taxon>
        <taxon>Mucoromycota</taxon>
        <taxon>Glomeromycotina</taxon>
        <taxon>Glomeromycetes</taxon>
        <taxon>Diversisporales</taxon>
        <taxon>Gigasporaceae</taxon>
        <taxon>Gigaspora</taxon>
    </lineage>
</organism>